<protein>
    <submittedName>
        <fullName evidence="2">Lipo-like protein</fullName>
    </submittedName>
</protein>
<dbReference type="EMBL" id="JBEGCI010000014">
    <property type="protein sequence ID" value="MEQ6889987.1"/>
    <property type="molecule type" value="Genomic_DNA"/>
</dbReference>
<comment type="caution">
    <text evidence="2">The sequence shown here is derived from an EMBL/GenBank/DDBJ whole genome shotgun (WGS) entry which is preliminary data.</text>
</comment>
<reference evidence="2 3" key="1">
    <citation type="submission" date="2024-05" db="EMBL/GenBank/DDBJ databases">
        <title>Halomonas sp. CS7 16S ribosomal RNA gene Genome sequencing and assembly.</title>
        <authorList>
            <person name="Yook S."/>
        </authorList>
    </citation>
    <scope>NUCLEOTIDE SEQUENCE [LARGE SCALE GENOMIC DNA]</scope>
    <source>
        <strain evidence="2 3">CS7</strain>
    </source>
</reference>
<dbReference type="Proteomes" id="UP001472978">
    <property type="component" value="Unassembled WGS sequence"/>
</dbReference>
<dbReference type="SUPFAM" id="SSF54001">
    <property type="entry name" value="Cysteine proteinases"/>
    <property type="match status" value="1"/>
</dbReference>
<proteinExistence type="predicted"/>
<evidence type="ECO:0000313" key="3">
    <source>
        <dbReference type="Proteomes" id="UP001472978"/>
    </source>
</evidence>
<sequence>MLDRCGHGLGGWLSCPRPWHCPQQPVEEDIQACLKPGDVLLVEGSSRISTVIKYLTQSTWSHAALYVGESGCPGAAALGATAFGAAVPIRGGGFVEADLSEGVRVVGFEEFDGYALRICRPVGLGPAEIDRLIAFVCARVGHRYDMRNILDLARYLLPLPPVPTPWRRRMLGLGSGDPTRAICSTLIAEAFQSVRYPILPIPVAGRSRVFRRRHHSLFTPRDFDLSPWFEVVKPRLVGGFDPHALAWQDQSERDTAQHDTLQDDAIQEESSITRPPAASASSRS</sequence>
<dbReference type="Gene3D" id="3.90.1720.10">
    <property type="entry name" value="endopeptidase domain like (from Nostoc punctiforme)"/>
    <property type="match status" value="1"/>
</dbReference>
<name>A0ABV1N8D3_9GAMM</name>
<gene>
    <name evidence="2" type="ORF">ABE957_15025</name>
</gene>
<dbReference type="InterPro" id="IPR038765">
    <property type="entry name" value="Papain-like_cys_pep_sf"/>
</dbReference>
<evidence type="ECO:0000256" key="1">
    <source>
        <dbReference type="SAM" id="MobiDB-lite"/>
    </source>
</evidence>
<feature type="compositionally biased region" description="Basic and acidic residues" evidence="1">
    <location>
        <begin position="250"/>
        <end position="261"/>
    </location>
</feature>
<dbReference type="RefSeq" id="WP_349759475.1">
    <property type="nucleotide sequence ID" value="NZ_JBEGCI010000014.1"/>
</dbReference>
<organism evidence="2 3">
    <name type="scientific">Halomonas pelophila</name>
    <dbReference type="NCBI Taxonomy" id="3151122"/>
    <lineage>
        <taxon>Bacteria</taxon>
        <taxon>Pseudomonadati</taxon>
        <taxon>Pseudomonadota</taxon>
        <taxon>Gammaproteobacteria</taxon>
        <taxon>Oceanospirillales</taxon>
        <taxon>Halomonadaceae</taxon>
        <taxon>Halomonas</taxon>
    </lineage>
</organism>
<feature type="region of interest" description="Disordered" evidence="1">
    <location>
        <begin position="250"/>
        <end position="284"/>
    </location>
</feature>
<feature type="compositionally biased region" description="Low complexity" evidence="1">
    <location>
        <begin position="270"/>
        <end position="284"/>
    </location>
</feature>
<accession>A0ABV1N8D3</accession>
<keyword evidence="3" id="KW-1185">Reference proteome</keyword>
<evidence type="ECO:0000313" key="2">
    <source>
        <dbReference type="EMBL" id="MEQ6889987.1"/>
    </source>
</evidence>
<dbReference type="PROSITE" id="PS51257">
    <property type="entry name" value="PROKAR_LIPOPROTEIN"/>
    <property type="match status" value="1"/>
</dbReference>